<dbReference type="EMBL" id="UINC01199211">
    <property type="protein sequence ID" value="SVE17525.1"/>
    <property type="molecule type" value="Genomic_DNA"/>
</dbReference>
<keyword evidence="2" id="KW-0472">Membrane</keyword>
<dbReference type="AlphaFoldDB" id="A0A383BDM2"/>
<accession>A0A383BDM2</accession>
<keyword evidence="2" id="KW-1133">Transmembrane helix</keyword>
<reference evidence="3" key="1">
    <citation type="submission" date="2018-05" db="EMBL/GenBank/DDBJ databases">
        <authorList>
            <person name="Lanie J.A."/>
            <person name="Ng W.-L."/>
            <person name="Kazmierczak K.M."/>
            <person name="Andrzejewski T.M."/>
            <person name="Davidsen T.M."/>
            <person name="Wayne K.J."/>
            <person name="Tettelin H."/>
            <person name="Glass J.I."/>
            <person name="Rusch D."/>
            <person name="Podicherti R."/>
            <person name="Tsui H.-C.T."/>
            <person name="Winkler M.E."/>
        </authorList>
    </citation>
    <scope>NUCLEOTIDE SEQUENCE</scope>
</reference>
<evidence type="ECO:0000313" key="3">
    <source>
        <dbReference type="EMBL" id="SVE17525.1"/>
    </source>
</evidence>
<protein>
    <recommendedName>
        <fullName evidence="4">Tetratricopeptide repeat-like domain-containing protein</fullName>
    </recommendedName>
</protein>
<gene>
    <name evidence="3" type="ORF">METZ01_LOCUS470379</name>
</gene>
<feature type="region of interest" description="Disordered" evidence="1">
    <location>
        <begin position="1"/>
        <end position="35"/>
    </location>
</feature>
<keyword evidence="2" id="KW-0812">Transmembrane</keyword>
<feature type="compositionally biased region" description="Polar residues" evidence="1">
    <location>
        <begin position="1"/>
        <end position="15"/>
    </location>
</feature>
<name>A0A383BDM2_9ZZZZ</name>
<evidence type="ECO:0008006" key="4">
    <source>
        <dbReference type="Google" id="ProtNLM"/>
    </source>
</evidence>
<feature type="transmembrane region" description="Helical" evidence="2">
    <location>
        <begin position="56"/>
        <end position="74"/>
    </location>
</feature>
<organism evidence="3">
    <name type="scientific">marine metagenome</name>
    <dbReference type="NCBI Taxonomy" id="408172"/>
    <lineage>
        <taxon>unclassified sequences</taxon>
        <taxon>metagenomes</taxon>
        <taxon>ecological metagenomes</taxon>
    </lineage>
</organism>
<evidence type="ECO:0000256" key="2">
    <source>
        <dbReference type="SAM" id="Phobius"/>
    </source>
</evidence>
<evidence type="ECO:0000256" key="1">
    <source>
        <dbReference type="SAM" id="MobiDB-lite"/>
    </source>
</evidence>
<feature type="non-terminal residue" evidence="3">
    <location>
        <position position="181"/>
    </location>
</feature>
<sequence length="181" mass="19551">MATNENNSDPDVTNESSSPDDSSNDLPKEQDAGLTAEEAANKSYDGVEIWSKNKNFLFSAFGLIALAVAGFTFFKNKDREETSDRSSRFLVASNETERAEELFLSFALDYNDSLGGVASFRAAAIQYRDERYADSAKNFAQAAANLAGDPLAGRAMLGQAVSLIKDGDSGERGVTILRRIA</sequence>
<feature type="compositionally biased region" description="Low complexity" evidence="1">
    <location>
        <begin position="16"/>
        <end position="25"/>
    </location>
</feature>
<proteinExistence type="predicted"/>